<evidence type="ECO:0000313" key="1">
    <source>
        <dbReference type="RefSeq" id="XP_059606338.1"/>
    </source>
</evidence>
<sequence>MEGLLINCTRPNSSWFDLIPVQSIHSTPGKPKHAEAKLWSLSRPTVCCLWETRENRISD</sequence>
<dbReference type="AlphaFoldDB" id="A0AAJ8BZ36"/>
<dbReference type="VEuPathDB" id="FungiDB:An11g06530"/>
<gene>
    <name evidence="1" type="ORF">An11g06530</name>
</gene>
<name>A0AAJ8BZ36_ASPNG</name>
<reference evidence="1" key="2">
    <citation type="submission" date="2025-08" db="UniProtKB">
        <authorList>
            <consortium name="RefSeq"/>
        </authorList>
    </citation>
    <scope>IDENTIFICATION</scope>
</reference>
<accession>A0AAJ8BZ36</accession>
<organism evidence="1">
    <name type="scientific">Aspergillus niger</name>
    <dbReference type="NCBI Taxonomy" id="5061"/>
    <lineage>
        <taxon>Eukaryota</taxon>
        <taxon>Fungi</taxon>
        <taxon>Dikarya</taxon>
        <taxon>Ascomycota</taxon>
        <taxon>Pezizomycotina</taxon>
        <taxon>Eurotiomycetes</taxon>
        <taxon>Eurotiomycetidae</taxon>
        <taxon>Eurotiales</taxon>
        <taxon>Aspergillaceae</taxon>
        <taxon>Aspergillus</taxon>
        <taxon>Aspergillus subgen. Circumdati</taxon>
    </lineage>
</organism>
<proteinExistence type="predicted"/>
<protein>
    <submittedName>
        <fullName evidence="1">Uncharacterized protein</fullName>
    </submittedName>
</protein>
<dbReference type="KEGG" id="ang:An11g06530"/>
<dbReference type="RefSeq" id="XP_059606338.1">
    <property type="nucleotide sequence ID" value="XM_059750337.1"/>
</dbReference>
<dbReference type="GeneID" id="84592321"/>
<reference evidence="1" key="1">
    <citation type="submission" date="2025-02" db="EMBL/GenBank/DDBJ databases">
        <authorList>
            <consortium name="NCBI Genome Project"/>
        </authorList>
    </citation>
    <scope>NUCLEOTIDE SEQUENCE</scope>
</reference>